<name>A2ES54_TRIV3</name>
<sequence>MTVESNSTPIVDWLSSVKTSSTKRLRRAVFPTPEEPMMMNLSEVNEQTLVMG</sequence>
<dbReference type="AlphaFoldDB" id="A2ES54"/>
<dbReference type="VEuPathDB" id="TrichDB:TVAG_453080"/>
<protein>
    <submittedName>
        <fullName evidence="1">Uncharacterized protein</fullName>
    </submittedName>
</protein>
<evidence type="ECO:0000313" key="2">
    <source>
        <dbReference type="Proteomes" id="UP000001542"/>
    </source>
</evidence>
<keyword evidence="2" id="KW-1185">Reference proteome</keyword>
<dbReference type="VEuPathDB" id="TrichDB:TVAGG3_0612330"/>
<proteinExistence type="predicted"/>
<dbReference type="InParanoid" id="A2ES54"/>
<organism evidence="1 2">
    <name type="scientific">Trichomonas vaginalis (strain ATCC PRA-98 / G3)</name>
    <dbReference type="NCBI Taxonomy" id="412133"/>
    <lineage>
        <taxon>Eukaryota</taxon>
        <taxon>Metamonada</taxon>
        <taxon>Parabasalia</taxon>
        <taxon>Trichomonadida</taxon>
        <taxon>Trichomonadidae</taxon>
        <taxon>Trichomonas</taxon>
    </lineage>
</organism>
<gene>
    <name evidence="1" type="ORF">TVAG_453080</name>
</gene>
<accession>A2ES54</accession>
<dbReference type="EMBL" id="DS113473">
    <property type="protein sequence ID" value="EAY04491.1"/>
    <property type="molecule type" value="Genomic_DNA"/>
</dbReference>
<reference evidence="1" key="1">
    <citation type="submission" date="2006-10" db="EMBL/GenBank/DDBJ databases">
        <authorList>
            <person name="Amadeo P."/>
            <person name="Zhao Q."/>
            <person name="Wortman J."/>
            <person name="Fraser-Liggett C."/>
            <person name="Carlton J."/>
        </authorList>
    </citation>
    <scope>NUCLEOTIDE SEQUENCE</scope>
    <source>
        <strain evidence="1">G3</strain>
    </source>
</reference>
<dbReference type="KEGG" id="tva:4762353"/>
<evidence type="ECO:0000313" key="1">
    <source>
        <dbReference type="EMBL" id="EAY04491.1"/>
    </source>
</evidence>
<reference evidence="1" key="2">
    <citation type="journal article" date="2007" name="Science">
        <title>Draft genome sequence of the sexually transmitted pathogen Trichomonas vaginalis.</title>
        <authorList>
            <person name="Carlton J.M."/>
            <person name="Hirt R.P."/>
            <person name="Silva J.C."/>
            <person name="Delcher A.L."/>
            <person name="Schatz M."/>
            <person name="Zhao Q."/>
            <person name="Wortman J.R."/>
            <person name="Bidwell S.L."/>
            <person name="Alsmark U.C.M."/>
            <person name="Besteiro S."/>
            <person name="Sicheritz-Ponten T."/>
            <person name="Noel C.J."/>
            <person name="Dacks J.B."/>
            <person name="Foster P.G."/>
            <person name="Simillion C."/>
            <person name="Van de Peer Y."/>
            <person name="Miranda-Saavedra D."/>
            <person name="Barton G.J."/>
            <person name="Westrop G.D."/>
            <person name="Mueller S."/>
            <person name="Dessi D."/>
            <person name="Fiori P.L."/>
            <person name="Ren Q."/>
            <person name="Paulsen I."/>
            <person name="Zhang H."/>
            <person name="Bastida-Corcuera F.D."/>
            <person name="Simoes-Barbosa A."/>
            <person name="Brown M.T."/>
            <person name="Hayes R.D."/>
            <person name="Mukherjee M."/>
            <person name="Okumura C.Y."/>
            <person name="Schneider R."/>
            <person name="Smith A.J."/>
            <person name="Vanacova S."/>
            <person name="Villalvazo M."/>
            <person name="Haas B.J."/>
            <person name="Pertea M."/>
            <person name="Feldblyum T.V."/>
            <person name="Utterback T.R."/>
            <person name="Shu C.L."/>
            <person name="Osoegawa K."/>
            <person name="de Jong P.J."/>
            <person name="Hrdy I."/>
            <person name="Horvathova L."/>
            <person name="Zubacova Z."/>
            <person name="Dolezal P."/>
            <person name="Malik S.B."/>
            <person name="Logsdon J.M. Jr."/>
            <person name="Henze K."/>
            <person name="Gupta A."/>
            <person name="Wang C.C."/>
            <person name="Dunne R.L."/>
            <person name="Upcroft J.A."/>
            <person name="Upcroft P."/>
            <person name="White O."/>
            <person name="Salzberg S.L."/>
            <person name="Tang P."/>
            <person name="Chiu C.-H."/>
            <person name="Lee Y.-S."/>
            <person name="Embley T.M."/>
            <person name="Coombs G.H."/>
            <person name="Mottram J.C."/>
            <person name="Tachezy J."/>
            <person name="Fraser-Liggett C.M."/>
            <person name="Johnson P.J."/>
        </authorList>
    </citation>
    <scope>NUCLEOTIDE SEQUENCE [LARGE SCALE GENOMIC DNA]</scope>
    <source>
        <strain evidence="1">G3</strain>
    </source>
</reference>
<dbReference type="Proteomes" id="UP000001542">
    <property type="component" value="Unassembled WGS sequence"/>
</dbReference>
<dbReference type="RefSeq" id="XP_001316714.1">
    <property type="nucleotide sequence ID" value="XM_001316679.1"/>
</dbReference>